<dbReference type="PANTHER" id="PTHR21089:SF1">
    <property type="entry name" value="BIFUNCTIONAL 3-DEHYDROQUINATE DEHYDRATASE_SHIKIMATE DEHYDROGENASE, CHLOROPLASTIC"/>
    <property type="match status" value="1"/>
</dbReference>
<dbReference type="GO" id="GO:0008652">
    <property type="term" value="P:amino acid biosynthetic process"/>
    <property type="evidence" value="ECO:0007669"/>
    <property type="project" value="UniProtKB-KW"/>
</dbReference>
<evidence type="ECO:0000256" key="3">
    <source>
        <dbReference type="ARBA" id="ARBA00022857"/>
    </source>
</evidence>
<comment type="catalytic activity">
    <reaction evidence="6">
        <text>L-quinate + NAD(+) = 3-dehydroquinate + NADH + H(+)</text>
        <dbReference type="Rhea" id="RHEA:22364"/>
        <dbReference type="ChEBI" id="CHEBI:15378"/>
        <dbReference type="ChEBI" id="CHEBI:29751"/>
        <dbReference type="ChEBI" id="CHEBI:32364"/>
        <dbReference type="ChEBI" id="CHEBI:57540"/>
        <dbReference type="ChEBI" id="CHEBI:57945"/>
        <dbReference type="EC" id="1.1.1.24"/>
    </reaction>
</comment>
<gene>
    <name evidence="9" type="primary">aroE</name>
    <name evidence="12" type="ORF">C8E83_3655</name>
</gene>
<comment type="function">
    <text evidence="9">Involved in the biosynthesis of the chorismate, which leads to the biosynthesis of aromatic amino acids. Catalyzes the reversible NADPH linked reduction of 3-dehydroshikimate (DHSA) to yield shikimate (SA).</text>
</comment>
<feature type="binding site" evidence="9">
    <location>
        <begin position="131"/>
        <end position="135"/>
    </location>
    <ligand>
        <name>NADP(+)</name>
        <dbReference type="ChEBI" id="CHEBI:58349"/>
    </ligand>
</feature>
<sequence>MRIDGATELLGLIATPIRHSRSPRMHDLALEHLGLPYVYLAFEVGAQELADAVSGLRALGARGFNVSMPNKVAVLDLLDDVDEAARLIGACNTVVNHDGVLTGYNTDGLGWTAALRENGVSVTGATVTIIGAGGASSAMVTQAALEGAARVRVVNRRDGFFDAALALASRVTAATGVPVTVGDLDDADGFVSAVGESSILANATGVGMKPLEGLSPLPVPAVDVLRPSLFVSDVVYEPAASALLLDARAAGCRTMNGLPMMLHQGAASFELFTGHAMPLDHVRAHLFG</sequence>
<keyword evidence="2 9" id="KW-0028">Amino-acid biosynthesis</keyword>
<comment type="pathway">
    <text evidence="8">Aromatic compound metabolism; 3,4-dihydroxybenzoate biosynthesis; 3-dehydroquinate from D-quinate (NAD(+) route).</text>
</comment>
<evidence type="ECO:0000256" key="6">
    <source>
        <dbReference type="ARBA" id="ARBA00051639"/>
    </source>
</evidence>
<feature type="binding site" evidence="9">
    <location>
        <position position="236"/>
    </location>
    <ligand>
        <name>shikimate</name>
        <dbReference type="ChEBI" id="CHEBI:36208"/>
    </ligand>
</feature>
<keyword evidence="4 9" id="KW-0560">Oxidoreductase</keyword>
<reference evidence="12 13" key="1">
    <citation type="submission" date="2018-10" db="EMBL/GenBank/DDBJ databases">
        <title>Sequencing the genomes of 1000 actinobacteria strains.</title>
        <authorList>
            <person name="Klenk H.-P."/>
        </authorList>
    </citation>
    <scope>NUCLEOTIDE SEQUENCE [LARGE SCALE GENOMIC DNA]</scope>
    <source>
        <strain evidence="12 13">DSM 17894</strain>
    </source>
</reference>
<feature type="domain" description="Shikimate dehydrogenase substrate binding N-terminal" evidence="10">
    <location>
        <begin position="12"/>
        <end position="94"/>
    </location>
</feature>
<comment type="caution">
    <text evidence="12">The sequence shown here is derived from an EMBL/GenBank/DDBJ whole genome shotgun (WGS) entry which is preliminary data.</text>
</comment>
<dbReference type="FunFam" id="3.40.50.720:FF:000086">
    <property type="entry name" value="Quinate/shikimate dehydrogenase"/>
    <property type="match status" value="1"/>
</dbReference>
<comment type="catalytic activity">
    <reaction evidence="7">
        <text>shikimate + NAD(+) = 3-dehydroshikimate + NADH + H(+)</text>
        <dbReference type="Rhea" id="RHEA:17741"/>
        <dbReference type="ChEBI" id="CHEBI:15378"/>
        <dbReference type="ChEBI" id="CHEBI:16630"/>
        <dbReference type="ChEBI" id="CHEBI:36208"/>
        <dbReference type="ChEBI" id="CHEBI:57540"/>
        <dbReference type="ChEBI" id="CHEBI:57945"/>
    </reaction>
</comment>
<dbReference type="Pfam" id="PF18317">
    <property type="entry name" value="SDH_C"/>
    <property type="match status" value="1"/>
</dbReference>
<feature type="domain" description="SDH C-terminal" evidence="11">
    <location>
        <begin position="257"/>
        <end position="286"/>
    </location>
</feature>
<accession>A0A495IL32</accession>
<dbReference type="AlphaFoldDB" id="A0A495IL32"/>
<dbReference type="InterPro" id="IPR036291">
    <property type="entry name" value="NAD(P)-bd_dom_sf"/>
</dbReference>
<feature type="binding site" evidence="9">
    <location>
        <position position="67"/>
    </location>
    <ligand>
        <name>shikimate</name>
        <dbReference type="ChEBI" id="CHEBI:36208"/>
    </ligand>
</feature>
<evidence type="ECO:0000256" key="2">
    <source>
        <dbReference type="ARBA" id="ARBA00022605"/>
    </source>
</evidence>
<dbReference type="SUPFAM" id="SSF53223">
    <property type="entry name" value="Aminoacid dehydrogenase-like, N-terminal domain"/>
    <property type="match status" value="1"/>
</dbReference>
<dbReference type="GO" id="GO:0009073">
    <property type="term" value="P:aromatic amino acid family biosynthetic process"/>
    <property type="evidence" value="ECO:0007669"/>
    <property type="project" value="UniProtKB-KW"/>
</dbReference>
<comment type="subunit">
    <text evidence="9">Homodimer.</text>
</comment>
<evidence type="ECO:0000259" key="10">
    <source>
        <dbReference type="Pfam" id="PF08501"/>
    </source>
</evidence>
<evidence type="ECO:0000256" key="7">
    <source>
        <dbReference type="ARBA" id="ARBA00052329"/>
    </source>
</evidence>
<evidence type="ECO:0000256" key="1">
    <source>
        <dbReference type="ARBA" id="ARBA00004871"/>
    </source>
</evidence>
<feature type="binding site" evidence="9">
    <location>
        <position position="92"/>
    </location>
    <ligand>
        <name>shikimate</name>
        <dbReference type="ChEBI" id="CHEBI:36208"/>
    </ligand>
</feature>
<feature type="binding site" evidence="9">
    <location>
        <position position="83"/>
    </location>
    <ligand>
        <name>NADP(+)</name>
        <dbReference type="ChEBI" id="CHEBI:58349"/>
    </ligand>
</feature>
<comment type="catalytic activity">
    <reaction evidence="9">
        <text>shikimate + NADP(+) = 3-dehydroshikimate + NADPH + H(+)</text>
        <dbReference type="Rhea" id="RHEA:17737"/>
        <dbReference type="ChEBI" id="CHEBI:15378"/>
        <dbReference type="ChEBI" id="CHEBI:16630"/>
        <dbReference type="ChEBI" id="CHEBI:36208"/>
        <dbReference type="ChEBI" id="CHEBI:57783"/>
        <dbReference type="ChEBI" id="CHEBI:58349"/>
        <dbReference type="EC" id="1.1.1.25"/>
    </reaction>
</comment>
<feature type="binding site" evidence="9">
    <location>
        <begin position="20"/>
        <end position="22"/>
    </location>
    <ligand>
        <name>shikimate</name>
        <dbReference type="ChEBI" id="CHEBI:36208"/>
    </ligand>
</feature>
<feature type="binding site" evidence="9">
    <location>
        <position position="264"/>
    </location>
    <ligand>
        <name>shikimate</name>
        <dbReference type="ChEBI" id="CHEBI:36208"/>
    </ligand>
</feature>
<feature type="binding site" evidence="9">
    <location>
        <position position="257"/>
    </location>
    <ligand>
        <name>NADP(+)</name>
        <dbReference type="ChEBI" id="CHEBI:58349"/>
    </ligand>
</feature>
<evidence type="ECO:0000259" key="11">
    <source>
        <dbReference type="Pfam" id="PF18317"/>
    </source>
</evidence>
<evidence type="ECO:0000313" key="12">
    <source>
        <dbReference type="EMBL" id="RKR76479.1"/>
    </source>
</evidence>
<dbReference type="Gene3D" id="3.40.50.720">
    <property type="entry name" value="NAD(P)-binding Rossmann-like Domain"/>
    <property type="match status" value="1"/>
</dbReference>
<comment type="similarity">
    <text evidence="9">Belongs to the shikimate dehydrogenase family.</text>
</comment>
<keyword evidence="3 9" id="KW-0521">NADP</keyword>
<dbReference type="GO" id="GO:0052734">
    <property type="term" value="F:shikimate 3-dehydrogenase (NAD+) activity"/>
    <property type="evidence" value="ECO:0007669"/>
    <property type="project" value="RHEA"/>
</dbReference>
<dbReference type="InterPro" id="IPR013708">
    <property type="entry name" value="Shikimate_DH-bd_N"/>
</dbReference>
<dbReference type="Proteomes" id="UP000280008">
    <property type="component" value="Unassembled WGS sequence"/>
</dbReference>
<feature type="active site" description="Proton acceptor" evidence="9">
    <location>
        <position position="71"/>
    </location>
</feature>
<dbReference type="Pfam" id="PF08501">
    <property type="entry name" value="Shikimate_dh_N"/>
    <property type="match status" value="1"/>
</dbReference>
<dbReference type="CDD" id="cd01065">
    <property type="entry name" value="NAD_bind_Shikimate_DH"/>
    <property type="match status" value="1"/>
</dbReference>
<evidence type="ECO:0000256" key="4">
    <source>
        <dbReference type="ARBA" id="ARBA00023002"/>
    </source>
</evidence>
<dbReference type="FunFam" id="3.40.50.10860:FF:000004">
    <property type="entry name" value="Quinate/shikimate dehydrogenase"/>
    <property type="match status" value="1"/>
</dbReference>
<evidence type="ECO:0000256" key="9">
    <source>
        <dbReference type="HAMAP-Rule" id="MF_00222"/>
    </source>
</evidence>
<dbReference type="RefSeq" id="WP_211331726.1">
    <property type="nucleotide sequence ID" value="NZ_RBKS01000001.1"/>
</dbReference>
<dbReference type="GO" id="GO:0009423">
    <property type="term" value="P:chorismate biosynthetic process"/>
    <property type="evidence" value="ECO:0007669"/>
    <property type="project" value="UniProtKB-UniRule"/>
</dbReference>
<dbReference type="EC" id="1.1.1.25" evidence="9"/>
<dbReference type="PANTHER" id="PTHR21089">
    <property type="entry name" value="SHIKIMATE DEHYDROGENASE"/>
    <property type="match status" value="1"/>
</dbReference>
<dbReference type="GO" id="GO:0004764">
    <property type="term" value="F:shikimate 3-dehydrogenase (NADP+) activity"/>
    <property type="evidence" value="ECO:0007669"/>
    <property type="project" value="UniProtKB-UniRule"/>
</dbReference>
<evidence type="ECO:0000313" key="13">
    <source>
        <dbReference type="Proteomes" id="UP000280008"/>
    </source>
</evidence>
<dbReference type="GO" id="GO:0030266">
    <property type="term" value="F:quinate 3-dehydrogenase (NAD+) activity"/>
    <property type="evidence" value="ECO:0007669"/>
    <property type="project" value="UniProtKB-EC"/>
</dbReference>
<dbReference type="UniPathway" id="UPA00053">
    <property type="reaction ID" value="UER00087"/>
</dbReference>
<dbReference type="InterPro" id="IPR046346">
    <property type="entry name" value="Aminoacid_DH-like_N_sf"/>
</dbReference>
<dbReference type="InterPro" id="IPR041121">
    <property type="entry name" value="SDH_C"/>
</dbReference>
<protein>
    <recommendedName>
        <fullName evidence="9">Shikimate dehydrogenase (NADP(+))</fullName>
        <shortName evidence="9">SDH</shortName>
        <ecNumber evidence="9">1.1.1.25</ecNumber>
    </recommendedName>
</protein>
<keyword evidence="13" id="KW-1185">Reference proteome</keyword>
<evidence type="ECO:0000256" key="5">
    <source>
        <dbReference type="ARBA" id="ARBA00023141"/>
    </source>
</evidence>
<dbReference type="Gene3D" id="3.40.50.10860">
    <property type="entry name" value="Leucine Dehydrogenase, chain A, domain 1"/>
    <property type="match status" value="1"/>
</dbReference>
<dbReference type="InterPro" id="IPR022893">
    <property type="entry name" value="Shikimate_DH_fam"/>
</dbReference>
<organism evidence="12 13">
    <name type="scientific">Frondihabitans australicus</name>
    <dbReference type="NCBI Taxonomy" id="386892"/>
    <lineage>
        <taxon>Bacteria</taxon>
        <taxon>Bacillati</taxon>
        <taxon>Actinomycetota</taxon>
        <taxon>Actinomycetes</taxon>
        <taxon>Micrococcales</taxon>
        <taxon>Microbacteriaceae</taxon>
        <taxon>Frondihabitans</taxon>
    </lineage>
</organism>
<dbReference type="EMBL" id="RBKS01000001">
    <property type="protein sequence ID" value="RKR76479.1"/>
    <property type="molecule type" value="Genomic_DNA"/>
</dbReference>
<comment type="pathway">
    <text evidence="1 9">Metabolic intermediate biosynthesis; chorismate biosynthesis; chorismate from D-erythrose 4-phosphate and phosphoenolpyruvate: step 4/7.</text>
</comment>
<evidence type="ECO:0000256" key="8">
    <source>
        <dbReference type="ARBA" id="ARBA00060613"/>
    </source>
</evidence>
<feature type="binding site" evidence="9">
    <location>
        <position position="107"/>
    </location>
    <ligand>
        <name>shikimate</name>
        <dbReference type="ChEBI" id="CHEBI:36208"/>
    </ligand>
</feature>
<keyword evidence="5 9" id="KW-0057">Aromatic amino acid biosynthesis</keyword>
<dbReference type="HAMAP" id="MF_00222">
    <property type="entry name" value="Shikimate_DH_AroE"/>
    <property type="match status" value="1"/>
</dbReference>
<dbReference type="GO" id="GO:0019632">
    <property type="term" value="P:shikimate metabolic process"/>
    <property type="evidence" value="ECO:0007669"/>
    <property type="project" value="TreeGrafter"/>
</dbReference>
<dbReference type="SUPFAM" id="SSF51735">
    <property type="entry name" value="NAD(P)-binding Rossmann-fold domains"/>
    <property type="match status" value="1"/>
</dbReference>
<name>A0A495IL32_9MICO</name>
<feature type="binding site" evidence="9">
    <location>
        <position position="234"/>
    </location>
    <ligand>
        <name>NADP(+)</name>
        <dbReference type="ChEBI" id="CHEBI:58349"/>
    </ligand>
</feature>
<proteinExistence type="inferred from homology"/>
<comment type="caution">
    <text evidence="9">Lacks conserved residue(s) required for the propagation of feature annotation.</text>
</comment>